<dbReference type="VEuPathDB" id="TriTrypDB:TcIL3000_10_5770"/>
<evidence type="ECO:0000313" key="1">
    <source>
        <dbReference type="EMBL" id="CCC93811.1"/>
    </source>
</evidence>
<gene>
    <name evidence="1" type="ORF">TCIL3000_10_5770</name>
</gene>
<dbReference type="EMBL" id="HE575323">
    <property type="protein sequence ID" value="CCC93811.1"/>
    <property type="molecule type" value="Genomic_DNA"/>
</dbReference>
<protein>
    <submittedName>
        <fullName evidence="1">Uncharacterized protein</fullName>
    </submittedName>
</protein>
<name>G0UWP5_TRYCI</name>
<dbReference type="AlphaFoldDB" id="G0UWP5"/>
<proteinExistence type="predicted"/>
<reference evidence="1" key="1">
    <citation type="journal article" date="2012" name="Proc. Natl. Acad. Sci. U.S.A.">
        <title>Antigenic diversity is generated by distinct evolutionary mechanisms in African trypanosome species.</title>
        <authorList>
            <person name="Jackson A.P."/>
            <person name="Berry A."/>
            <person name="Aslett M."/>
            <person name="Allison H.C."/>
            <person name="Burton P."/>
            <person name="Vavrova-Anderson J."/>
            <person name="Brown R."/>
            <person name="Browne H."/>
            <person name="Corton N."/>
            <person name="Hauser H."/>
            <person name="Gamble J."/>
            <person name="Gilderthorp R."/>
            <person name="Marcello L."/>
            <person name="McQuillan J."/>
            <person name="Otto T.D."/>
            <person name="Quail M.A."/>
            <person name="Sanders M.J."/>
            <person name="van Tonder A."/>
            <person name="Ginger M.L."/>
            <person name="Field M.C."/>
            <person name="Barry J.D."/>
            <person name="Hertz-Fowler C."/>
            <person name="Berriman M."/>
        </authorList>
    </citation>
    <scope>NUCLEOTIDE SEQUENCE</scope>
    <source>
        <strain evidence="1">IL3000</strain>
    </source>
</reference>
<sequence length="400" mass="44575">MEVVVYRYDFPTPVRLQQLKTALLAFTAVPELAPPAVALFVPLTLGVCASSRGVQHDGGSKADAAAAAARLQLACKDRGTLRRWLRTGVKSAMSILVAASFESLDDSQLLFLTNWQRDVRRSPLRNADIVSFSLRDVETLLGRDTIGPSNTRRSRSTRVPPFSQLLLPHQVLLLDMTHWVSSGNRGKHGLSLFSQVVRRQHVAKGRTAVVTFYSSWLPLTATKSGLHNLQMSFQELYKYVLSYMELPMCCSYGRSVEELQRNVSTLSCATVSQCNDSEPATAYASLLFTRSLRDVYCLLGFLLGQPQVNHYAEAKSFCMRLQARMSTSRLVRSTCVECLTPLVSNETLKSVTRKRKRSAACVTDLVPRGEERNSIVKNVSLQSDEASTLQNDLWYEDKGQ</sequence>
<organism evidence="1">
    <name type="scientific">Trypanosoma congolense (strain IL3000)</name>
    <dbReference type="NCBI Taxonomy" id="1068625"/>
    <lineage>
        <taxon>Eukaryota</taxon>
        <taxon>Discoba</taxon>
        <taxon>Euglenozoa</taxon>
        <taxon>Kinetoplastea</taxon>
        <taxon>Metakinetoplastina</taxon>
        <taxon>Trypanosomatida</taxon>
        <taxon>Trypanosomatidae</taxon>
        <taxon>Trypanosoma</taxon>
        <taxon>Nannomonas</taxon>
    </lineage>
</organism>
<accession>G0UWP5</accession>